<dbReference type="PROSITE" id="PS00105">
    <property type="entry name" value="AA_TRANSFER_CLASS_1"/>
    <property type="match status" value="1"/>
</dbReference>
<comment type="catalytic activity">
    <reaction evidence="6">
        <text>L-aspartate + 2-oxoglutarate = oxaloacetate + L-glutamate</text>
        <dbReference type="Rhea" id="RHEA:21824"/>
        <dbReference type="ChEBI" id="CHEBI:16452"/>
        <dbReference type="ChEBI" id="CHEBI:16810"/>
        <dbReference type="ChEBI" id="CHEBI:29985"/>
        <dbReference type="ChEBI" id="CHEBI:29991"/>
        <dbReference type="EC" id="2.6.1.1"/>
    </reaction>
</comment>
<dbReference type="GO" id="GO:0004069">
    <property type="term" value="F:L-aspartate:2-oxoglutarate aminotransferase activity"/>
    <property type="evidence" value="ECO:0007669"/>
    <property type="project" value="UniProtKB-EC"/>
</dbReference>
<keyword evidence="5" id="KW-0663">Pyridoxal phosphate</keyword>
<dbReference type="Gene3D" id="3.40.640.10">
    <property type="entry name" value="Type I PLP-dependent aspartate aminotransferase-like (Major domain)"/>
    <property type="match status" value="1"/>
</dbReference>
<evidence type="ECO:0000256" key="1">
    <source>
        <dbReference type="ARBA" id="ARBA00001933"/>
    </source>
</evidence>
<dbReference type="InterPro" id="IPR004838">
    <property type="entry name" value="NHTrfase_class1_PyrdxlP-BS"/>
</dbReference>
<keyword evidence="10" id="KW-1185">Reference proteome</keyword>
<dbReference type="Gene3D" id="3.90.1150.10">
    <property type="entry name" value="Aspartate Aminotransferase, domain 1"/>
    <property type="match status" value="1"/>
</dbReference>
<dbReference type="InterPro" id="IPR004839">
    <property type="entry name" value="Aminotransferase_I/II_large"/>
</dbReference>
<dbReference type="EC" id="2.6.1.-" evidence="7"/>
<gene>
    <name evidence="9" type="ORF">NUH88_08975</name>
</gene>
<feature type="domain" description="Aminotransferase class I/classII large" evidence="8">
    <location>
        <begin position="35"/>
        <end position="385"/>
    </location>
</feature>
<evidence type="ECO:0000259" key="8">
    <source>
        <dbReference type="Pfam" id="PF00155"/>
    </source>
</evidence>
<protein>
    <recommendedName>
        <fullName evidence="7">Aminotransferase</fullName>
        <ecNumber evidence="7">2.6.1.-</ecNumber>
    </recommendedName>
</protein>
<dbReference type="AlphaFoldDB" id="A0A9J7B003"/>
<dbReference type="GO" id="GO:0030170">
    <property type="term" value="F:pyridoxal phosphate binding"/>
    <property type="evidence" value="ECO:0007669"/>
    <property type="project" value="InterPro"/>
</dbReference>
<evidence type="ECO:0000256" key="5">
    <source>
        <dbReference type="ARBA" id="ARBA00022898"/>
    </source>
</evidence>
<dbReference type="InterPro" id="IPR015421">
    <property type="entry name" value="PyrdxlP-dep_Trfase_major"/>
</dbReference>
<dbReference type="GO" id="GO:0006520">
    <property type="term" value="P:amino acid metabolic process"/>
    <property type="evidence" value="ECO:0007669"/>
    <property type="project" value="InterPro"/>
</dbReference>
<evidence type="ECO:0000256" key="3">
    <source>
        <dbReference type="ARBA" id="ARBA00022576"/>
    </source>
</evidence>
<dbReference type="Proteomes" id="UP001060336">
    <property type="component" value="Chromosome"/>
</dbReference>
<sequence length="393" mass="43680">MPSHSIYIAAMQGVEAEDAWAVHSEARKRWRAGEKDLIVLSVGDHDFTTDERIVDSAVSSLRAGHHHYTPSIGLVPLREKIAAFHSKRVGEPVGPENVAVVPGAQCGVFTAGLAVLDPGDHVIAFDPMYVTYYGALIARGATLSQVPLHPENDFLPDMEEVRAALRPETRAMVINSPNNPTGAVWPKETMEVIADFCREHDLWLISDEVYCTMTYEQPHHCPRLIEGMKDRTMSVYSFSKSHAMTGWRLGWVVADPKSIEAIEMVMGSMLFGSPPFVQEAAMTALDAAEDTVDSIRELYRHRRDRVCEGLAAVPKIKLRKPDAGMFLMLDIRETGWNAIDFAWKLLEEQKVSLLPGEGFGKMLEGHLRLSYGASDETLDEAARRLSAFIQKHG</sequence>
<evidence type="ECO:0000313" key="10">
    <source>
        <dbReference type="Proteomes" id="UP001060336"/>
    </source>
</evidence>
<evidence type="ECO:0000256" key="7">
    <source>
        <dbReference type="RuleBase" id="RU000481"/>
    </source>
</evidence>
<dbReference type="PANTHER" id="PTHR46383:SF1">
    <property type="entry name" value="ASPARTATE AMINOTRANSFERASE"/>
    <property type="match status" value="1"/>
</dbReference>
<reference evidence="9" key="1">
    <citation type="submission" date="2022-08" db="EMBL/GenBank/DDBJ databases">
        <title>Nisaea acidiphila sp. nov., isolated from a marine algal debris and emended description of the genus Nisaea Urios et al. 2008.</title>
        <authorList>
            <person name="Kwon K."/>
        </authorList>
    </citation>
    <scope>NUCLEOTIDE SEQUENCE</scope>
    <source>
        <strain evidence="9">MEBiC11861</strain>
    </source>
</reference>
<dbReference type="SUPFAM" id="SSF53383">
    <property type="entry name" value="PLP-dependent transferases"/>
    <property type="match status" value="1"/>
</dbReference>
<evidence type="ECO:0000256" key="2">
    <source>
        <dbReference type="ARBA" id="ARBA00007441"/>
    </source>
</evidence>
<dbReference type="KEGG" id="naci:NUH88_08975"/>
<name>A0A9J7B003_9PROT</name>
<dbReference type="CDD" id="cd00609">
    <property type="entry name" value="AAT_like"/>
    <property type="match status" value="1"/>
</dbReference>
<dbReference type="RefSeq" id="WP_257771529.1">
    <property type="nucleotide sequence ID" value="NZ_CP102480.1"/>
</dbReference>
<dbReference type="EMBL" id="CP102480">
    <property type="protein sequence ID" value="UUX51820.1"/>
    <property type="molecule type" value="Genomic_DNA"/>
</dbReference>
<keyword evidence="3 7" id="KW-0032">Aminotransferase</keyword>
<organism evidence="9 10">
    <name type="scientific">Nisaea acidiphila</name>
    <dbReference type="NCBI Taxonomy" id="1862145"/>
    <lineage>
        <taxon>Bacteria</taxon>
        <taxon>Pseudomonadati</taxon>
        <taxon>Pseudomonadota</taxon>
        <taxon>Alphaproteobacteria</taxon>
        <taxon>Rhodospirillales</taxon>
        <taxon>Thalassobaculaceae</taxon>
        <taxon>Nisaea</taxon>
    </lineage>
</organism>
<dbReference type="PANTHER" id="PTHR46383">
    <property type="entry name" value="ASPARTATE AMINOTRANSFERASE"/>
    <property type="match status" value="1"/>
</dbReference>
<evidence type="ECO:0000256" key="6">
    <source>
        <dbReference type="ARBA" id="ARBA00049185"/>
    </source>
</evidence>
<comment type="cofactor">
    <cofactor evidence="1 7">
        <name>pyridoxal 5'-phosphate</name>
        <dbReference type="ChEBI" id="CHEBI:597326"/>
    </cofactor>
</comment>
<keyword evidence="4 7" id="KW-0808">Transferase</keyword>
<comment type="similarity">
    <text evidence="2 7">Belongs to the class-I pyridoxal-phosphate-dependent aminotransferase family.</text>
</comment>
<dbReference type="InterPro" id="IPR015422">
    <property type="entry name" value="PyrdxlP-dep_Trfase_small"/>
</dbReference>
<evidence type="ECO:0000313" key="9">
    <source>
        <dbReference type="EMBL" id="UUX51820.1"/>
    </source>
</evidence>
<dbReference type="InterPro" id="IPR050596">
    <property type="entry name" value="AspAT/PAT-like"/>
</dbReference>
<dbReference type="Pfam" id="PF00155">
    <property type="entry name" value="Aminotran_1_2"/>
    <property type="match status" value="1"/>
</dbReference>
<proteinExistence type="inferred from homology"/>
<dbReference type="InterPro" id="IPR015424">
    <property type="entry name" value="PyrdxlP-dep_Trfase"/>
</dbReference>
<accession>A0A9J7B003</accession>
<evidence type="ECO:0000256" key="4">
    <source>
        <dbReference type="ARBA" id="ARBA00022679"/>
    </source>
</evidence>